<feature type="transmembrane region" description="Helical" evidence="7">
    <location>
        <begin position="351"/>
        <end position="372"/>
    </location>
</feature>
<dbReference type="InterPro" id="IPR020846">
    <property type="entry name" value="MFS_dom"/>
</dbReference>
<evidence type="ECO:0000256" key="2">
    <source>
        <dbReference type="ARBA" id="ARBA00022448"/>
    </source>
</evidence>
<feature type="transmembrane region" description="Helical" evidence="7">
    <location>
        <begin position="443"/>
        <end position="465"/>
    </location>
</feature>
<feature type="domain" description="Major facilitator superfamily (MFS) profile" evidence="8">
    <location>
        <begin position="57"/>
        <end position="503"/>
    </location>
</feature>
<sequence>MAARISTSKADDYQVESLDIYEKAGPLPMNDDPDAGLSDEERQKRDRQLLRKLDLNLIPWLCLLYLISFLDRTNIGNAKIAGLQKDLKMTNGQWNASLAIFFVSYSVFEPASNVLLKRFRPSRYIPTIMVLWGIACVCCGLVHDFAGLATARWFLGLFEAGLFPGCNFYLSCWYKRSEFGIRSAIFFSAAAIAGSFGGLLAAGISQMGGVGGKPGWAWIFILEGLITIVVGVISVWMVHDFPDEATFLSTEDRLRVYNRLKADQQASAEHESFSWKYVMASLKDWKTYTGCLIYMGAGGGLYGFSIFLPTILAELGYRATTAQLMSVPPYIAAALLTILTGFIADKTRQRGLCAIAISSLGVIGFGILLSDLPAGAKYAGTFLAAMGIYPCIPNTVTWLANNTEGVYKRGISLGVAMGWANLQGVVISNVYRGKDAPRFVMGHAVVVGYLGVALFGGSVLQYFLLRRENAFKRAGARDYRVEGKSEAEVRLLGDLRPDFLYTL</sequence>
<dbReference type="AlphaFoldDB" id="A0AAV9NB69"/>
<evidence type="ECO:0000259" key="8">
    <source>
        <dbReference type="PROSITE" id="PS50850"/>
    </source>
</evidence>
<name>A0AAV9NB69_9EURO</name>
<dbReference type="SUPFAM" id="SSF103473">
    <property type="entry name" value="MFS general substrate transporter"/>
    <property type="match status" value="1"/>
</dbReference>
<comment type="caution">
    <text evidence="9">The sequence shown here is derived from an EMBL/GenBank/DDBJ whole genome shotgun (WGS) entry which is preliminary data.</text>
</comment>
<feature type="transmembrane region" description="Helical" evidence="7">
    <location>
        <begin position="411"/>
        <end position="431"/>
    </location>
</feature>
<organism evidence="9 10">
    <name type="scientific">Exophiala bonariae</name>
    <dbReference type="NCBI Taxonomy" id="1690606"/>
    <lineage>
        <taxon>Eukaryota</taxon>
        <taxon>Fungi</taxon>
        <taxon>Dikarya</taxon>
        <taxon>Ascomycota</taxon>
        <taxon>Pezizomycotina</taxon>
        <taxon>Eurotiomycetes</taxon>
        <taxon>Chaetothyriomycetidae</taxon>
        <taxon>Chaetothyriales</taxon>
        <taxon>Herpotrichiellaceae</taxon>
        <taxon>Exophiala</taxon>
    </lineage>
</organism>
<dbReference type="RefSeq" id="XP_064706885.1">
    <property type="nucleotide sequence ID" value="XM_064845340.1"/>
</dbReference>
<reference evidence="9 10" key="1">
    <citation type="submission" date="2023-08" db="EMBL/GenBank/DDBJ databases">
        <title>Black Yeasts Isolated from many extreme environments.</title>
        <authorList>
            <person name="Coleine C."/>
            <person name="Stajich J.E."/>
            <person name="Selbmann L."/>
        </authorList>
    </citation>
    <scope>NUCLEOTIDE SEQUENCE [LARGE SCALE GENOMIC DNA]</scope>
    <source>
        <strain evidence="9 10">CCFEE 5792</strain>
    </source>
</reference>
<feature type="transmembrane region" description="Helical" evidence="7">
    <location>
        <begin position="96"/>
        <end position="116"/>
    </location>
</feature>
<evidence type="ECO:0000256" key="6">
    <source>
        <dbReference type="SAM" id="MobiDB-lite"/>
    </source>
</evidence>
<keyword evidence="5 7" id="KW-0472">Membrane</keyword>
<dbReference type="Pfam" id="PF07690">
    <property type="entry name" value="MFS_1"/>
    <property type="match status" value="1"/>
</dbReference>
<feature type="transmembrane region" description="Helical" evidence="7">
    <location>
        <begin position="291"/>
        <end position="312"/>
    </location>
</feature>
<dbReference type="EMBL" id="JAVRRD010000011">
    <property type="protein sequence ID" value="KAK5053760.1"/>
    <property type="molecule type" value="Genomic_DNA"/>
</dbReference>
<accession>A0AAV9NB69</accession>
<feature type="transmembrane region" description="Helical" evidence="7">
    <location>
        <begin position="378"/>
        <end position="399"/>
    </location>
</feature>
<keyword evidence="2" id="KW-0813">Transport</keyword>
<feature type="transmembrane region" description="Helical" evidence="7">
    <location>
        <begin position="53"/>
        <end position="70"/>
    </location>
</feature>
<proteinExistence type="predicted"/>
<dbReference type="InterPro" id="IPR011701">
    <property type="entry name" value="MFS"/>
</dbReference>
<dbReference type="GeneID" id="89969937"/>
<dbReference type="FunFam" id="1.20.1250.20:FF:000068">
    <property type="entry name" value="MFS general substrate transporter"/>
    <property type="match status" value="1"/>
</dbReference>
<evidence type="ECO:0000256" key="5">
    <source>
        <dbReference type="ARBA" id="ARBA00023136"/>
    </source>
</evidence>
<evidence type="ECO:0000256" key="3">
    <source>
        <dbReference type="ARBA" id="ARBA00022692"/>
    </source>
</evidence>
<dbReference type="GO" id="GO:0022857">
    <property type="term" value="F:transmembrane transporter activity"/>
    <property type="evidence" value="ECO:0007669"/>
    <property type="project" value="InterPro"/>
</dbReference>
<dbReference type="FunFam" id="1.20.1250.20:FF:000034">
    <property type="entry name" value="MFS general substrate transporter"/>
    <property type="match status" value="1"/>
</dbReference>
<keyword evidence="10" id="KW-1185">Reference proteome</keyword>
<dbReference type="PANTHER" id="PTHR43791:SF19">
    <property type="entry name" value="TRANSPORTER, PUTATIVE (AFU_ORTHOLOGUE AFUA_1G01812)-RELATED"/>
    <property type="match status" value="1"/>
</dbReference>
<dbReference type="GO" id="GO:0016020">
    <property type="term" value="C:membrane"/>
    <property type="evidence" value="ECO:0007669"/>
    <property type="project" value="UniProtKB-SubCell"/>
</dbReference>
<evidence type="ECO:0000313" key="10">
    <source>
        <dbReference type="Proteomes" id="UP001358417"/>
    </source>
</evidence>
<comment type="subcellular location">
    <subcellularLocation>
        <location evidence="1">Membrane</location>
        <topology evidence="1">Multi-pass membrane protein</topology>
    </subcellularLocation>
</comment>
<evidence type="ECO:0000256" key="1">
    <source>
        <dbReference type="ARBA" id="ARBA00004141"/>
    </source>
</evidence>
<feature type="transmembrane region" description="Helical" evidence="7">
    <location>
        <begin position="216"/>
        <end position="238"/>
    </location>
</feature>
<gene>
    <name evidence="9" type="ORF">LTR84_001721</name>
</gene>
<evidence type="ECO:0000256" key="4">
    <source>
        <dbReference type="ARBA" id="ARBA00022989"/>
    </source>
</evidence>
<dbReference type="PROSITE" id="PS50850">
    <property type="entry name" value="MFS"/>
    <property type="match status" value="1"/>
</dbReference>
<keyword evidence="3 7" id="KW-0812">Transmembrane</keyword>
<feature type="region of interest" description="Disordered" evidence="6">
    <location>
        <begin position="21"/>
        <end position="41"/>
    </location>
</feature>
<evidence type="ECO:0000256" key="7">
    <source>
        <dbReference type="SAM" id="Phobius"/>
    </source>
</evidence>
<dbReference type="Proteomes" id="UP001358417">
    <property type="component" value="Unassembled WGS sequence"/>
</dbReference>
<keyword evidence="4 7" id="KW-1133">Transmembrane helix</keyword>
<protein>
    <recommendedName>
        <fullName evidence="8">Major facilitator superfamily (MFS) profile domain-containing protein</fullName>
    </recommendedName>
</protein>
<feature type="transmembrane region" description="Helical" evidence="7">
    <location>
        <begin position="128"/>
        <end position="147"/>
    </location>
</feature>
<evidence type="ECO:0000313" key="9">
    <source>
        <dbReference type="EMBL" id="KAK5053760.1"/>
    </source>
</evidence>
<dbReference type="Gene3D" id="1.20.1250.20">
    <property type="entry name" value="MFS general substrate transporter like domains"/>
    <property type="match status" value="2"/>
</dbReference>
<dbReference type="PANTHER" id="PTHR43791">
    <property type="entry name" value="PERMEASE-RELATED"/>
    <property type="match status" value="1"/>
</dbReference>
<feature type="transmembrane region" description="Helical" evidence="7">
    <location>
        <begin position="153"/>
        <end position="172"/>
    </location>
</feature>
<dbReference type="InterPro" id="IPR036259">
    <property type="entry name" value="MFS_trans_sf"/>
</dbReference>
<feature type="transmembrane region" description="Helical" evidence="7">
    <location>
        <begin position="184"/>
        <end position="204"/>
    </location>
</feature>
<feature type="transmembrane region" description="Helical" evidence="7">
    <location>
        <begin position="324"/>
        <end position="344"/>
    </location>
</feature>